<proteinExistence type="predicted"/>
<dbReference type="Proteomes" id="UP000030520">
    <property type="component" value="Unassembled WGS sequence"/>
</dbReference>
<name>A0ABR4YB13_9VIBR</name>
<dbReference type="SUPFAM" id="SSF53254">
    <property type="entry name" value="Phosphoglycerate mutase-like"/>
    <property type="match status" value="1"/>
</dbReference>
<dbReference type="Pfam" id="PF00300">
    <property type="entry name" value="His_Phos_1"/>
    <property type="match status" value="1"/>
</dbReference>
<dbReference type="CDD" id="cd07067">
    <property type="entry name" value="HP_PGM_like"/>
    <property type="match status" value="1"/>
</dbReference>
<dbReference type="InterPro" id="IPR013078">
    <property type="entry name" value="His_Pase_superF_clade-1"/>
</dbReference>
<dbReference type="PANTHER" id="PTHR48100:SF1">
    <property type="entry name" value="HISTIDINE PHOSPHATASE FAMILY PROTEIN-RELATED"/>
    <property type="match status" value="1"/>
</dbReference>
<dbReference type="EMBL" id="JRWM01000016">
    <property type="protein sequence ID" value="KHA60663.1"/>
    <property type="molecule type" value="Genomic_DNA"/>
</dbReference>
<evidence type="ECO:0000313" key="2">
    <source>
        <dbReference type="Proteomes" id="UP000030520"/>
    </source>
</evidence>
<accession>A0ABR4YB13</accession>
<keyword evidence="2" id="KW-1185">Reference proteome</keyword>
<dbReference type="PANTHER" id="PTHR48100">
    <property type="entry name" value="BROAD-SPECIFICITY PHOSPHATASE YOR283W-RELATED"/>
    <property type="match status" value="1"/>
</dbReference>
<evidence type="ECO:0000313" key="1">
    <source>
        <dbReference type="EMBL" id="KHA60663.1"/>
    </source>
</evidence>
<dbReference type="InterPro" id="IPR029033">
    <property type="entry name" value="His_PPase_superfam"/>
</dbReference>
<sequence>MDKVVNIYLLRHGKTVGAPALYGHTDVAVDDQTQQQIYERIKASAMNIERVISSPLKRCAQLAQFFEASPANIDVAIWPALKEMHFGELDGVPFDAAKSFWPKLEQFWRSPAENTLPGAENLSDFYTRITKSWEQLVTDVEQDTLVICHGGTIRMILASLLPLDWQDSRLYSTLQIGHQTISHIQIIKADAIYKRVCSIGAPIESSLGQGI</sequence>
<comment type="caution">
    <text evidence="1">The sequence shown here is derived from an EMBL/GenBank/DDBJ whole genome shotgun (WGS) entry which is preliminary data.</text>
</comment>
<dbReference type="InterPro" id="IPR050275">
    <property type="entry name" value="PGM_Phosphatase"/>
</dbReference>
<reference evidence="1 2" key="1">
    <citation type="submission" date="2014-10" db="EMBL/GenBank/DDBJ databases">
        <title>Genome sequencing of Vibrio variabilis T01.</title>
        <authorList>
            <person name="Chan K.-G."/>
            <person name="Mohamad N.I."/>
        </authorList>
    </citation>
    <scope>NUCLEOTIDE SEQUENCE [LARGE SCALE GENOMIC DNA]</scope>
    <source>
        <strain evidence="1 2">T01</strain>
    </source>
</reference>
<dbReference type="SMART" id="SM00855">
    <property type="entry name" value="PGAM"/>
    <property type="match status" value="1"/>
</dbReference>
<gene>
    <name evidence="1" type="ORF">NL53_11460</name>
</gene>
<organism evidence="1 2">
    <name type="scientific">Vibrio variabilis</name>
    <dbReference type="NCBI Taxonomy" id="990271"/>
    <lineage>
        <taxon>Bacteria</taxon>
        <taxon>Pseudomonadati</taxon>
        <taxon>Pseudomonadota</taxon>
        <taxon>Gammaproteobacteria</taxon>
        <taxon>Vibrionales</taxon>
        <taxon>Vibrionaceae</taxon>
        <taxon>Vibrio</taxon>
    </lineage>
</organism>
<dbReference type="RefSeq" id="WP_038215123.1">
    <property type="nucleotide sequence ID" value="NZ_JRWM01000016.1"/>
</dbReference>
<protein>
    <submittedName>
        <fullName evidence="1">Alpha-ribazole phosphatase</fullName>
    </submittedName>
</protein>
<dbReference type="Gene3D" id="3.40.50.1240">
    <property type="entry name" value="Phosphoglycerate mutase-like"/>
    <property type="match status" value="1"/>
</dbReference>